<dbReference type="Pfam" id="PF10937">
    <property type="entry name" value="Kgd4-YMR31"/>
    <property type="match status" value="1"/>
</dbReference>
<dbReference type="InterPro" id="IPR020373">
    <property type="entry name" value="Kgd4/YMR-31"/>
</dbReference>
<accession>A0A167KNA6</accession>
<name>A0A167KNA6_CALVF</name>
<dbReference type="GO" id="GO:0005739">
    <property type="term" value="C:mitochondrion"/>
    <property type="evidence" value="ECO:0007669"/>
    <property type="project" value="UniProtKB-SubCell"/>
</dbReference>
<evidence type="ECO:0000256" key="1">
    <source>
        <dbReference type="ARBA" id="ARBA00004173"/>
    </source>
</evidence>
<keyword evidence="2" id="KW-0496">Mitochondrion</keyword>
<sequence length="78" mass="8643">MAPPDIREHFAAFLEHFKHSVSPTSQAATSLSSSRAGEDGEGEVFTNFWEAPERFWEKGRVIDDAEMEAIDSGGASKW</sequence>
<gene>
    <name evidence="4" type="ORF">CALVIDRAFT_538612</name>
</gene>
<evidence type="ECO:0000256" key="2">
    <source>
        <dbReference type="ARBA" id="ARBA00023128"/>
    </source>
</evidence>
<keyword evidence="5" id="KW-1185">Reference proteome</keyword>
<comment type="subcellular location">
    <subcellularLocation>
        <location evidence="1">Mitochondrion</location>
    </subcellularLocation>
</comment>
<dbReference type="GO" id="GO:0006103">
    <property type="term" value="P:2-oxoglutarate metabolic process"/>
    <property type="evidence" value="ECO:0007669"/>
    <property type="project" value="InterPro"/>
</dbReference>
<evidence type="ECO:0000313" key="4">
    <source>
        <dbReference type="EMBL" id="KZO94826.1"/>
    </source>
</evidence>
<comment type="similarity">
    <text evidence="3">Belongs to the alpha-ketoglutarate dehydrogenase component 4 family.</text>
</comment>
<dbReference type="Proteomes" id="UP000076738">
    <property type="component" value="Unassembled WGS sequence"/>
</dbReference>
<reference evidence="4 5" key="1">
    <citation type="journal article" date="2016" name="Mol. Biol. Evol.">
        <title>Comparative Genomics of Early-Diverging Mushroom-Forming Fungi Provides Insights into the Origins of Lignocellulose Decay Capabilities.</title>
        <authorList>
            <person name="Nagy L.G."/>
            <person name="Riley R."/>
            <person name="Tritt A."/>
            <person name="Adam C."/>
            <person name="Daum C."/>
            <person name="Floudas D."/>
            <person name="Sun H."/>
            <person name="Yadav J.S."/>
            <person name="Pangilinan J."/>
            <person name="Larsson K.H."/>
            <person name="Matsuura K."/>
            <person name="Barry K."/>
            <person name="Labutti K."/>
            <person name="Kuo R."/>
            <person name="Ohm R.A."/>
            <person name="Bhattacharya S.S."/>
            <person name="Shirouzu T."/>
            <person name="Yoshinaga Y."/>
            <person name="Martin F.M."/>
            <person name="Grigoriev I.V."/>
            <person name="Hibbett D.S."/>
        </authorList>
    </citation>
    <scope>NUCLEOTIDE SEQUENCE [LARGE SCALE GENOMIC DNA]</scope>
    <source>
        <strain evidence="4 5">TUFC12733</strain>
    </source>
</reference>
<evidence type="ECO:0000313" key="5">
    <source>
        <dbReference type="Proteomes" id="UP000076738"/>
    </source>
</evidence>
<organism evidence="4 5">
    <name type="scientific">Calocera viscosa (strain TUFC12733)</name>
    <dbReference type="NCBI Taxonomy" id="1330018"/>
    <lineage>
        <taxon>Eukaryota</taxon>
        <taxon>Fungi</taxon>
        <taxon>Dikarya</taxon>
        <taxon>Basidiomycota</taxon>
        <taxon>Agaricomycotina</taxon>
        <taxon>Dacrymycetes</taxon>
        <taxon>Dacrymycetales</taxon>
        <taxon>Dacrymycetaceae</taxon>
        <taxon>Calocera</taxon>
    </lineage>
</organism>
<protein>
    <submittedName>
        <fullName evidence="4">Uncharacterized protein</fullName>
    </submittedName>
</protein>
<dbReference type="EMBL" id="KV417292">
    <property type="protein sequence ID" value="KZO94826.1"/>
    <property type="molecule type" value="Genomic_DNA"/>
</dbReference>
<dbReference type="AlphaFoldDB" id="A0A167KNA6"/>
<evidence type="ECO:0000256" key="3">
    <source>
        <dbReference type="ARBA" id="ARBA00043970"/>
    </source>
</evidence>
<dbReference type="OrthoDB" id="2116030at2759"/>
<proteinExistence type="inferred from homology"/>